<evidence type="ECO:0000259" key="11">
    <source>
        <dbReference type="PROSITE" id="PS51198"/>
    </source>
</evidence>
<evidence type="ECO:0000256" key="6">
    <source>
        <dbReference type="ARBA" id="ARBA00023235"/>
    </source>
</evidence>
<dbReference type="Pfam" id="PF06114">
    <property type="entry name" value="Peptidase_M78"/>
    <property type="match status" value="1"/>
</dbReference>
<dbReference type="InterPro" id="IPR000212">
    <property type="entry name" value="DNA_helicase_UvrD/REP"/>
</dbReference>
<evidence type="ECO:0000256" key="7">
    <source>
        <dbReference type="ARBA" id="ARBA00034617"/>
    </source>
</evidence>
<dbReference type="GO" id="GO:0003677">
    <property type="term" value="F:DNA binding"/>
    <property type="evidence" value="ECO:0007669"/>
    <property type="project" value="InterPro"/>
</dbReference>
<comment type="similarity">
    <text evidence="1">Belongs to the helicase family. UvrD subfamily.</text>
</comment>
<evidence type="ECO:0000256" key="10">
    <source>
        <dbReference type="PROSITE-ProRule" id="PRU00560"/>
    </source>
</evidence>
<dbReference type="InterPro" id="IPR014017">
    <property type="entry name" value="DNA_helicase_UvrD-like_C"/>
</dbReference>
<evidence type="ECO:0000259" key="12">
    <source>
        <dbReference type="PROSITE" id="PS51217"/>
    </source>
</evidence>
<organism evidence="13 14">
    <name type="scientific">Silvibacterium bohemicum</name>
    <dbReference type="NCBI Taxonomy" id="1577686"/>
    <lineage>
        <taxon>Bacteria</taxon>
        <taxon>Pseudomonadati</taxon>
        <taxon>Acidobacteriota</taxon>
        <taxon>Terriglobia</taxon>
        <taxon>Terriglobales</taxon>
        <taxon>Acidobacteriaceae</taxon>
        <taxon>Silvibacterium</taxon>
    </lineage>
</organism>
<dbReference type="InterPro" id="IPR027417">
    <property type="entry name" value="P-loop_NTPase"/>
</dbReference>
<dbReference type="Gene3D" id="1.10.486.10">
    <property type="entry name" value="PCRA, domain 4"/>
    <property type="match status" value="1"/>
</dbReference>
<dbReference type="Gene3D" id="3.40.50.300">
    <property type="entry name" value="P-loop containing nucleotide triphosphate hydrolases"/>
    <property type="match status" value="2"/>
</dbReference>
<evidence type="ECO:0000313" key="14">
    <source>
        <dbReference type="Proteomes" id="UP000538666"/>
    </source>
</evidence>
<dbReference type="PROSITE" id="PS51198">
    <property type="entry name" value="UVRD_HELICASE_ATP_BIND"/>
    <property type="match status" value="1"/>
</dbReference>
<evidence type="ECO:0000256" key="3">
    <source>
        <dbReference type="ARBA" id="ARBA00022801"/>
    </source>
</evidence>
<dbReference type="GO" id="GO:0005829">
    <property type="term" value="C:cytosol"/>
    <property type="evidence" value="ECO:0007669"/>
    <property type="project" value="TreeGrafter"/>
</dbReference>
<keyword evidence="4 10" id="KW-0347">Helicase</keyword>
<name>A0A841K0P3_9BACT</name>
<proteinExistence type="inferred from homology"/>
<dbReference type="Proteomes" id="UP000538666">
    <property type="component" value="Unassembled WGS sequence"/>
</dbReference>
<evidence type="ECO:0000256" key="1">
    <source>
        <dbReference type="ARBA" id="ARBA00009922"/>
    </source>
</evidence>
<dbReference type="GO" id="GO:0016787">
    <property type="term" value="F:hydrolase activity"/>
    <property type="evidence" value="ECO:0007669"/>
    <property type="project" value="UniProtKB-UniRule"/>
</dbReference>
<dbReference type="CDD" id="cd17932">
    <property type="entry name" value="DEXQc_UvrD"/>
    <property type="match status" value="1"/>
</dbReference>
<evidence type="ECO:0000256" key="9">
    <source>
        <dbReference type="ARBA" id="ARBA00048988"/>
    </source>
</evidence>
<evidence type="ECO:0000313" key="13">
    <source>
        <dbReference type="EMBL" id="MBB6146970.1"/>
    </source>
</evidence>
<comment type="catalytic activity">
    <reaction evidence="7">
        <text>Couples ATP hydrolysis with the unwinding of duplex DNA by translocating in the 3'-5' direction.</text>
        <dbReference type="EC" id="5.6.2.4"/>
    </reaction>
</comment>
<dbReference type="InterPro" id="IPR013986">
    <property type="entry name" value="DExx_box_DNA_helicase_dom_sf"/>
</dbReference>
<keyword evidence="6" id="KW-0413">Isomerase</keyword>
<dbReference type="AlphaFoldDB" id="A0A841K0P3"/>
<dbReference type="GO" id="GO:0000725">
    <property type="term" value="P:recombinational repair"/>
    <property type="evidence" value="ECO:0007669"/>
    <property type="project" value="TreeGrafter"/>
</dbReference>
<keyword evidence="5 10" id="KW-0067">ATP-binding</keyword>
<dbReference type="InterPro" id="IPR010359">
    <property type="entry name" value="IrrE_HExxH"/>
</dbReference>
<evidence type="ECO:0000256" key="4">
    <source>
        <dbReference type="ARBA" id="ARBA00022806"/>
    </source>
</evidence>
<protein>
    <recommendedName>
        <fullName evidence="8">DNA 3'-5' helicase</fullName>
        <ecNumber evidence="8">5.6.2.4</ecNumber>
    </recommendedName>
</protein>
<dbReference type="PANTHER" id="PTHR11070">
    <property type="entry name" value="UVRD / RECB / PCRA DNA HELICASE FAMILY MEMBER"/>
    <property type="match status" value="1"/>
</dbReference>
<reference evidence="13 14" key="1">
    <citation type="submission" date="2020-08" db="EMBL/GenBank/DDBJ databases">
        <title>Genomic Encyclopedia of Type Strains, Phase IV (KMG-IV): sequencing the most valuable type-strain genomes for metagenomic binning, comparative biology and taxonomic classification.</title>
        <authorList>
            <person name="Goeker M."/>
        </authorList>
    </citation>
    <scope>NUCLEOTIDE SEQUENCE [LARGE SCALE GENOMIC DNA]</scope>
    <source>
        <strain evidence="13 14">DSM 103733</strain>
    </source>
</reference>
<evidence type="ECO:0000256" key="8">
    <source>
        <dbReference type="ARBA" id="ARBA00034808"/>
    </source>
</evidence>
<dbReference type="InterPro" id="IPR014016">
    <property type="entry name" value="UvrD-like_ATP-bd"/>
</dbReference>
<dbReference type="InterPro" id="IPR038726">
    <property type="entry name" value="PDDEXK_AddAB-type"/>
</dbReference>
<comment type="catalytic activity">
    <reaction evidence="9">
        <text>ATP + H2O = ADP + phosphate + H(+)</text>
        <dbReference type="Rhea" id="RHEA:13065"/>
        <dbReference type="ChEBI" id="CHEBI:15377"/>
        <dbReference type="ChEBI" id="CHEBI:15378"/>
        <dbReference type="ChEBI" id="CHEBI:30616"/>
        <dbReference type="ChEBI" id="CHEBI:43474"/>
        <dbReference type="ChEBI" id="CHEBI:456216"/>
        <dbReference type="EC" id="5.6.2.4"/>
    </reaction>
</comment>
<dbReference type="PROSITE" id="PS51217">
    <property type="entry name" value="UVRD_HELICASE_CTER"/>
    <property type="match status" value="1"/>
</dbReference>
<dbReference type="Gene3D" id="1.10.10.160">
    <property type="match status" value="1"/>
</dbReference>
<dbReference type="EC" id="5.6.2.4" evidence="8"/>
<dbReference type="OrthoDB" id="9806690at2"/>
<dbReference type="RefSeq" id="WP_050060066.1">
    <property type="nucleotide sequence ID" value="NZ_JACHEK010000012.1"/>
</dbReference>
<gene>
    <name evidence="13" type="ORF">HNQ77_004955</name>
</gene>
<dbReference type="Pfam" id="PF00580">
    <property type="entry name" value="UvrD-helicase"/>
    <property type="match status" value="1"/>
</dbReference>
<keyword evidence="2 10" id="KW-0547">Nucleotide-binding</keyword>
<evidence type="ECO:0000256" key="2">
    <source>
        <dbReference type="ARBA" id="ARBA00022741"/>
    </source>
</evidence>
<dbReference type="EMBL" id="JACHEK010000012">
    <property type="protein sequence ID" value="MBB6146970.1"/>
    <property type="molecule type" value="Genomic_DNA"/>
</dbReference>
<dbReference type="Pfam" id="PF12705">
    <property type="entry name" value="PDDEXK_1"/>
    <property type="match status" value="1"/>
</dbReference>
<dbReference type="PANTHER" id="PTHR11070:SF59">
    <property type="entry name" value="DNA 3'-5' HELICASE"/>
    <property type="match status" value="1"/>
</dbReference>
<sequence length="1126" mass="124362">MDSVELARQIAAQLHARAVADGSNPCDPYAFVLAEAKRQDVDVESTAKGAAILDGGRAAILRKDRLILHENCESFFERAFLTAHELGHVVLEDDLADESILEVDPSRPSEPSPLGFDRVVDYGRRQRREIQMDLFAREFLLPRSWVRTLHLDDGLTASEISDKVGAPFEVVAQQLLDALLLPAVNLSPLESTQEAPLNDLQELAAKHRGEAYLLEAGPGTGKTRTLVARVEGLLADGVDPRRILVLTFSNKAASEMGERIARKHREAAAAMWVGTFHAFGLDLVRRFFTELGLPRDPRMMDRTEAVELLEDRFPSFNLRHYRNIYDPTQIITEILAAISRAKDEVVDAEEYARLAGSMGSSEAAERAAEVAQVYGAYERLKRDANCVDFGDLVLLPVRLLETNPDIRSHIQSLYDHVIVDEYQDVNRSSTRLLAAIKPDGHNLWVVGDAKQSIYRFRGASPFSMMRFGTQDFPGAKRERLGQNYRSSAEIVNAFSTFAATMRLGAGSRALHADRGPNGIYPKLLCVRRAEQQAVALADSIQVLRSEGLTYREQAVLCTGNEKLSTLARDLEVLGIPVLFLGSLFERPEVKDLLSLLSVLIDRRAMGLVRLGCWPEFKMQFADVAATLEFLRLTEVSPGAWLQSVDGIPKITDQGARALTSLGVALHGFDQSSSPWTVLVTLLLDHTRMAARLGSSVNIADRSRAIAIWQFLNFLRVQPSGQGLPIARLLDRVRRLVRLGDDRDLRQLPNAAQGLDAVRLLTIHGAKGLEFSAIHIPGVNADTIPRVSSAPICPPPEGMIQGATTSSLETYREGQVEEQECLFYVALSRAKGHLLFYAPMEKSNGHNRPLSSFLDRIGTTLIRTVVVPQRSIPEAAEEAALQLVFDGPMRFGAPQIALYESCPRRFFYTHILQVGGRRTSTAFMKMHDAVRVILATLIIDGKPAGPEDLEDRIEAALKTVGLADHGHRNEFSALALTMLRYFVSTQEGCSNEIPVAINLKFGDEEIVVRADDILIRPDQSRVVRRIRTGHLRSSETKDVGAAAFVLAVQQAFPDSVAEIVHLSDGTSQRLLLSVKELQNRRTKLEGFLGDIRAGHFPAITSPFTCPGCPAFFICGPTPEGPLQKKFS</sequence>
<dbReference type="GO" id="GO:0033202">
    <property type="term" value="C:DNA helicase complex"/>
    <property type="evidence" value="ECO:0007669"/>
    <property type="project" value="TreeGrafter"/>
</dbReference>
<feature type="domain" description="UvrD-like helicase ATP-binding" evidence="11">
    <location>
        <begin position="195"/>
        <end position="487"/>
    </location>
</feature>
<accession>A0A841K0P3</accession>
<keyword evidence="3 10" id="KW-0378">Hydrolase</keyword>
<keyword evidence="14" id="KW-1185">Reference proteome</keyword>
<feature type="binding site" evidence="10">
    <location>
        <begin position="216"/>
        <end position="223"/>
    </location>
    <ligand>
        <name>ATP</name>
        <dbReference type="ChEBI" id="CHEBI:30616"/>
    </ligand>
</feature>
<dbReference type="SUPFAM" id="SSF52540">
    <property type="entry name" value="P-loop containing nucleoside triphosphate hydrolases"/>
    <property type="match status" value="1"/>
</dbReference>
<evidence type="ECO:0000256" key="5">
    <source>
        <dbReference type="ARBA" id="ARBA00022840"/>
    </source>
</evidence>
<dbReference type="GO" id="GO:0043138">
    <property type="term" value="F:3'-5' DNA helicase activity"/>
    <property type="evidence" value="ECO:0007669"/>
    <property type="project" value="UniProtKB-EC"/>
</dbReference>
<dbReference type="GO" id="GO:0005524">
    <property type="term" value="F:ATP binding"/>
    <property type="evidence" value="ECO:0007669"/>
    <property type="project" value="UniProtKB-UniRule"/>
</dbReference>
<dbReference type="Pfam" id="PF13361">
    <property type="entry name" value="UvrD_C"/>
    <property type="match status" value="2"/>
</dbReference>
<comment type="caution">
    <text evidence="13">The sequence shown here is derived from an EMBL/GenBank/DDBJ whole genome shotgun (WGS) entry which is preliminary data.</text>
</comment>
<feature type="domain" description="UvrD-like helicase C-terminal" evidence="12">
    <location>
        <begin position="488"/>
        <end position="767"/>
    </location>
</feature>